<feature type="region of interest" description="Disordered" evidence="3">
    <location>
        <begin position="130"/>
        <end position="151"/>
    </location>
</feature>
<dbReference type="InterPro" id="IPR036291">
    <property type="entry name" value="NAD(P)-bd_dom_sf"/>
</dbReference>
<accession>A0A2T0M0R0</accession>
<keyword evidence="2" id="KW-0560">Oxidoreductase</keyword>
<dbReference type="Gene3D" id="3.40.50.720">
    <property type="entry name" value="NAD(P)-binding Rossmann-like Domain"/>
    <property type="match status" value="1"/>
</dbReference>
<dbReference type="RefSeq" id="WP_106177243.1">
    <property type="nucleotide sequence ID" value="NZ_PVNH01000002.1"/>
</dbReference>
<sequence>MADAVGRVVVTPEGSVTGAAIRARLRAQGWAVEAAASRDPDALVFDPGLLDDPPVVPPNRVVDEFLAESQRHHMSRIVVVSTRDQLGWSTRPELAAAGGALVSAARSLALRLAPKGTTVNVVAAFPPRSSALRDERTSDASAEPSELTPEPVTAEDVANVVAFFLHPRSHYITGQVLYCCGGTSLLSSLSV</sequence>
<dbReference type="Proteomes" id="UP000238362">
    <property type="component" value="Unassembled WGS sequence"/>
</dbReference>
<dbReference type="PANTHER" id="PTHR43477:SF1">
    <property type="entry name" value="DIHYDROANTICAPSIN 7-DEHYDROGENASE"/>
    <property type="match status" value="1"/>
</dbReference>
<dbReference type="CDD" id="cd05233">
    <property type="entry name" value="SDR_c"/>
    <property type="match status" value="1"/>
</dbReference>
<reference evidence="4 5" key="1">
    <citation type="submission" date="2018-03" db="EMBL/GenBank/DDBJ databases">
        <title>Genomic Encyclopedia of Type Strains, Phase III (KMG-III): the genomes of soil and plant-associated and newly described type strains.</title>
        <authorList>
            <person name="Whitman W."/>
        </authorList>
    </citation>
    <scope>NUCLEOTIDE SEQUENCE [LARGE SCALE GENOMIC DNA]</scope>
    <source>
        <strain evidence="4 5">CGMCC 4.7125</strain>
    </source>
</reference>
<gene>
    <name evidence="4" type="ORF">B0I33_102248</name>
</gene>
<comment type="similarity">
    <text evidence="1">Belongs to the short-chain dehydrogenases/reductases (SDR) family.</text>
</comment>
<dbReference type="InterPro" id="IPR051122">
    <property type="entry name" value="SDR_DHRS6-like"/>
</dbReference>
<keyword evidence="5" id="KW-1185">Reference proteome</keyword>
<proteinExistence type="inferred from homology"/>
<dbReference type="PANTHER" id="PTHR43477">
    <property type="entry name" value="DIHYDROANTICAPSIN 7-DEHYDROGENASE"/>
    <property type="match status" value="1"/>
</dbReference>
<dbReference type="GO" id="GO:0016491">
    <property type="term" value="F:oxidoreductase activity"/>
    <property type="evidence" value="ECO:0007669"/>
    <property type="project" value="UniProtKB-KW"/>
</dbReference>
<comment type="caution">
    <text evidence="4">The sequence shown here is derived from an EMBL/GenBank/DDBJ whole genome shotgun (WGS) entry which is preliminary data.</text>
</comment>
<dbReference type="EMBL" id="PVNH01000002">
    <property type="protein sequence ID" value="PRX50130.1"/>
    <property type="molecule type" value="Genomic_DNA"/>
</dbReference>
<name>A0A2T0M0R0_9PSEU</name>
<protein>
    <submittedName>
        <fullName evidence="4">Enoyl-ACP reductase-like protein</fullName>
    </submittedName>
</protein>
<dbReference type="OrthoDB" id="5242555at2"/>
<evidence type="ECO:0000256" key="3">
    <source>
        <dbReference type="SAM" id="MobiDB-lite"/>
    </source>
</evidence>
<evidence type="ECO:0000313" key="4">
    <source>
        <dbReference type="EMBL" id="PRX50130.1"/>
    </source>
</evidence>
<evidence type="ECO:0000256" key="2">
    <source>
        <dbReference type="ARBA" id="ARBA00023002"/>
    </source>
</evidence>
<evidence type="ECO:0000313" key="5">
    <source>
        <dbReference type="Proteomes" id="UP000238362"/>
    </source>
</evidence>
<organism evidence="4 5">
    <name type="scientific">Prauserella shujinwangii</name>
    <dbReference type="NCBI Taxonomy" id="1453103"/>
    <lineage>
        <taxon>Bacteria</taxon>
        <taxon>Bacillati</taxon>
        <taxon>Actinomycetota</taxon>
        <taxon>Actinomycetes</taxon>
        <taxon>Pseudonocardiales</taxon>
        <taxon>Pseudonocardiaceae</taxon>
        <taxon>Prauserella</taxon>
    </lineage>
</organism>
<dbReference type="AlphaFoldDB" id="A0A2T0M0R0"/>
<dbReference type="Pfam" id="PF13561">
    <property type="entry name" value="adh_short_C2"/>
    <property type="match status" value="1"/>
</dbReference>
<dbReference type="SUPFAM" id="SSF51735">
    <property type="entry name" value="NAD(P)-binding Rossmann-fold domains"/>
    <property type="match status" value="1"/>
</dbReference>
<evidence type="ECO:0000256" key="1">
    <source>
        <dbReference type="ARBA" id="ARBA00006484"/>
    </source>
</evidence>
<dbReference type="InterPro" id="IPR002347">
    <property type="entry name" value="SDR_fam"/>
</dbReference>